<evidence type="ECO:0000259" key="7">
    <source>
        <dbReference type="SMART" id="SM00900"/>
    </source>
</evidence>
<evidence type="ECO:0000313" key="8">
    <source>
        <dbReference type="EMBL" id="NGU30546.1"/>
    </source>
</evidence>
<evidence type="ECO:0000256" key="1">
    <source>
        <dbReference type="ARBA" id="ARBA00022448"/>
    </source>
</evidence>
<dbReference type="GO" id="GO:0005886">
    <property type="term" value="C:plasma membrane"/>
    <property type="evidence" value="ECO:0007669"/>
    <property type="project" value="InterPro"/>
</dbReference>
<keyword evidence="5" id="KW-0249">Electron transport</keyword>
<dbReference type="PANTHER" id="PTHR36118:SF1">
    <property type="entry name" value="ION-TRANSLOCATING OXIDOREDUCTASE COMPLEX SUBUNIT G"/>
    <property type="match status" value="1"/>
</dbReference>
<dbReference type="EMBL" id="JAALLZ010000003">
    <property type="protein sequence ID" value="NGU30546.1"/>
    <property type="molecule type" value="Genomic_DNA"/>
</dbReference>
<feature type="domain" description="FMN-binding" evidence="7">
    <location>
        <begin position="82"/>
        <end position="155"/>
    </location>
</feature>
<protein>
    <submittedName>
        <fullName evidence="8">FMN-binding protein</fullName>
    </submittedName>
</protein>
<dbReference type="Gene3D" id="3.90.1010.20">
    <property type="match status" value="3"/>
</dbReference>
<keyword evidence="6" id="KW-1133">Transmembrane helix</keyword>
<dbReference type="InterPro" id="IPR010209">
    <property type="entry name" value="Ion_transpt_RnfG/RsxG"/>
</dbReference>
<dbReference type="PANTHER" id="PTHR36118">
    <property type="entry name" value="ION-TRANSLOCATING OXIDOREDUCTASE COMPLEX SUBUNIT G"/>
    <property type="match status" value="1"/>
</dbReference>
<dbReference type="GO" id="GO:0010181">
    <property type="term" value="F:FMN binding"/>
    <property type="evidence" value="ECO:0007669"/>
    <property type="project" value="InterPro"/>
</dbReference>
<accession>A0AAP7BW13</accession>
<dbReference type="Proteomes" id="UP000481454">
    <property type="component" value="Unassembled WGS sequence"/>
</dbReference>
<keyword evidence="3" id="KW-0285">Flavoprotein</keyword>
<keyword evidence="6" id="KW-0812">Transmembrane</keyword>
<gene>
    <name evidence="8" type="ORF">G6Z34_10535</name>
</gene>
<organism evidence="8 9">
    <name type="scientific">Clostridium perfringens</name>
    <dbReference type="NCBI Taxonomy" id="1502"/>
    <lineage>
        <taxon>Bacteria</taxon>
        <taxon>Bacillati</taxon>
        <taxon>Bacillota</taxon>
        <taxon>Clostridia</taxon>
        <taxon>Eubacteriales</taxon>
        <taxon>Clostridiaceae</taxon>
        <taxon>Clostridium</taxon>
    </lineage>
</organism>
<dbReference type="InterPro" id="IPR007329">
    <property type="entry name" value="FMN-bd"/>
</dbReference>
<evidence type="ECO:0000256" key="2">
    <source>
        <dbReference type="ARBA" id="ARBA00022553"/>
    </source>
</evidence>
<comment type="caution">
    <text evidence="8">The sequence shown here is derived from an EMBL/GenBank/DDBJ whole genome shotgun (WGS) entry which is preliminary data.</text>
</comment>
<feature type="domain" description="FMN-binding" evidence="7">
    <location>
        <begin position="896"/>
        <end position="1041"/>
    </location>
</feature>
<keyword evidence="6" id="KW-0472">Membrane</keyword>
<feature type="domain" description="FMN-binding" evidence="7">
    <location>
        <begin position="208"/>
        <end position="282"/>
    </location>
</feature>
<dbReference type="GO" id="GO:0009055">
    <property type="term" value="F:electron transfer activity"/>
    <property type="evidence" value="ECO:0007669"/>
    <property type="project" value="InterPro"/>
</dbReference>
<keyword evidence="4" id="KW-0288">FMN</keyword>
<keyword evidence="1" id="KW-0813">Transport</keyword>
<name>A0AAP7BW13_CLOPF</name>
<evidence type="ECO:0000313" key="9">
    <source>
        <dbReference type="Proteomes" id="UP000481454"/>
    </source>
</evidence>
<evidence type="ECO:0000256" key="4">
    <source>
        <dbReference type="ARBA" id="ARBA00022643"/>
    </source>
</evidence>
<reference evidence="8 9" key="1">
    <citation type="submission" date="2020-02" db="EMBL/GenBank/DDBJ databases">
        <title>Genomic Insights into the Phylogeny and Genetic Plasticity of the Human and Animal Enteric Pathogen Clostridium perfringens.</title>
        <authorList>
            <person name="Feng Y."/>
            <person name="Hu Y."/>
        </authorList>
    </citation>
    <scope>NUCLEOTIDE SEQUENCE [LARGE SCALE GENOMIC DNA]</scope>
    <source>
        <strain evidence="8 9">CP-40</strain>
    </source>
</reference>
<proteinExistence type="predicted"/>
<evidence type="ECO:0000256" key="3">
    <source>
        <dbReference type="ARBA" id="ARBA00022630"/>
    </source>
</evidence>
<dbReference type="Pfam" id="PF04205">
    <property type="entry name" value="FMN_bind"/>
    <property type="match status" value="3"/>
</dbReference>
<evidence type="ECO:0000256" key="5">
    <source>
        <dbReference type="ARBA" id="ARBA00022982"/>
    </source>
</evidence>
<evidence type="ECO:0000256" key="6">
    <source>
        <dbReference type="SAM" id="Phobius"/>
    </source>
</evidence>
<feature type="domain" description="FMN-binding" evidence="7">
    <location>
        <begin position="353"/>
        <end position="427"/>
    </location>
</feature>
<dbReference type="SMART" id="SM00900">
    <property type="entry name" value="FMN_bind"/>
    <property type="match status" value="5"/>
</dbReference>
<feature type="domain" description="FMN-binding" evidence="7">
    <location>
        <begin position="582"/>
        <end position="650"/>
    </location>
</feature>
<keyword evidence="2" id="KW-0597">Phosphoprotein</keyword>
<feature type="transmembrane region" description="Helical" evidence="6">
    <location>
        <begin position="7"/>
        <end position="26"/>
    </location>
</feature>
<sequence>MKNKSKIIAGGIVITGMIGATSFAIMDPYNILSNKNVDLQKNILNTIETDNKDKEDIDNKKDEKDISLSGIKDGTYLGVSKGYGGDIKVKVTIESGKIKSIEVVSHSETPKYYENGSKVIASILKENSTNVDAISGATLTSNGIKNAVRDALSKAGFNIEANNKEVSVSKNSSKTSNLKSNNTSQNVKSVDLKEYKLKDGEYIGEAIGFKGNVKVKVIISDGKLSDVKVISHNDDAEFFNKAKGVIIKIVKNQGTAGVDTVSGATYSSRGILNAVNSALNKVAKENKGIINTIKIAENNSVSKGNNTTQINIKDIIKDTLKQSSIRIDENKNSNKNLGEHKFKDGEYIGEAKGFKGNVKVKVIIKNGTLVNVEIINHNDDDEFFNNAKRLIFKILKNQGTTGVDTVSGATYSSRGILNSVNEALNKAIKKDTSISSNTSTISKNINILENNKPKETLDNKKNEITKNQKENLEKHENNDRENNLNDKDIKYLDGEYIGVGTGFTNGHIKSKVIFENNKIKSIEVATKESGDYDDDGVPFRDMAIKVVDHILEGNGKKVIEDLILHKKIVDEIFNSDNYYEKGKELIGNYAEELKKIDKNKGNRFIREDISSSVKKYMKVKNNATVLDSVSGATFSAIGIAKSVKDAMDKSANDFESGNIINNLKIKTPSEKSMFVDFKYSDKEKKLDLSDLKVTLVTRDGKEKEISYDKFKENDIEIYDRETGKAITNGMDLSSYRSKSGQGIYAIIKHKKSLYTDTLIIIPSFFDTNYLTGIEYSIDNGISWNAFPNLVISSSNNINFYQTVKVPKEYKGKDILLRLVSTNKSTYLLEPVKSGEVLKVEKERYSLKTSEKDELRNYNIRGMFNIGFEFIENSDDKEELNKDSKYLNGKYIGVGTGWTGKPIKSEVVFENNKIKSINVATKESGDYGDDDEPFRDKAVKVIDLLKNDTEKTINDLLISEKIGDEIYKSSNYYEKGKELIGDYAEKLKSINKDTSDARKKIYEVVRDYLKEQKNAIVFDVVSGATYSARGIAKSVKDAMDKSANDYKTGNIISSLKIKAPNSKKIEINKKEKLNLSDLKVTLSMRDGKENEISYDKFEENGIEIYEKNTRKTIYHGMDLNDYETNHNIDVVIEHKKSLYKDTLTIVPIMINNNYIIGMEYSIDNGITWNKVTDLKKFNNDNNIHHSQEVKISDIDKKKTLIRLVSLNGDKYQLELKDIVEGPNGYYYFEPKRDDQIKNKNIPSAFFINFKSIESSQNNINNSLEKVSYARIYLNDSTIYEKYSGRIKVGQKIDWAGTKFQFKTKDQGVIKDLFTEDEIKKIKNVEYFKKTGFIDYEDLEKLGITISLKQDAEVTEDMIPKDKSWTEPIITLTYKGKVLKVKGGSITGDVDDIGMYLVR</sequence>
<dbReference type="GO" id="GO:0022900">
    <property type="term" value="P:electron transport chain"/>
    <property type="evidence" value="ECO:0007669"/>
    <property type="project" value="InterPro"/>
</dbReference>
<dbReference type="RefSeq" id="WP_003455411.1">
    <property type="nucleotide sequence ID" value="NZ_CATNWT010000001.1"/>
</dbReference>